<gene>
    <name evidence="9" type="ORF">NNL22_06190</name>
</gene>
<accession>A0A9E8HKL4</accession>
<dbReference type="RefSeq" id="WP_251811980.1">
    <property type="nucleotide sequence ID" value="NZ_CP101527.1"/>
</dbReference>
<feature type="transmembrane region" description="Helical" evidence="7">
    <location>
        <begin position="147"/>
        <end position="165"/>
    </location>
</feature>
<reference evidence="9" key="1">
    <citation type="submission" date="2022-07" db="EMBL/GenBank/DDBJ databases">
        <title>Alkalimarinus sp. nov., isolated from gut of a Alitta virens.</title>
        <authorList>
            <person name="Yang A.I."/>
            <person name="Shin N.-R."/>
        </authorList>
    </citation>
    <scope>NUCLEOTIDE SEQUENCE</scope>
    <source>
        <strain evidence="9">FA028</strain>
    </source>
</reference>
<evidence type="ECO:0000256" key="4">
    <source>
        <dbReference type="ARBA" id="ARBA00022692"/>
    </source>
</evidence>
<proteinExistence type="inferred from homology"/>
<dbReference type="InterPro" id="IPR002656">
    <property type="entry name" value="Acyl_transf_3_dom"/>
</dbReference>
<feature type="domain" description="Acyltransferase 3" evidence="8">
    <location>
        <begin position="2"/>
        <end position="325"/>
    </location>
</feature>
<evidence type="ECO:0000256" key="7">
    <source>
        <dbReference type="SAM" id="Phobius"/>
    </source>
</evidence>
<dbReference type="GO" id="GO:0016413">
    <property type="term" value="F:O-acetyltransferase activity"/>
    <property type="evidence" value="ECO:0007669"/>
    <property type="project" value="TreeGrafter"/>
</dbReference>
<feature type="transmembrane region" description="Helical" evidence="7">
    <location>
        <begin position="275"/>
        <end position="295"/>
    </location>
</feature>
<feature type="transmembrane region" description="Helical" evidence="7">
    <location>
        <begin position="45"/>
        <end position="63"/>
    </location>
</feature>
<keyword evidence="4 7" id="KW-0812">Transmembrane</keyword>
<comment type="similarity">
    <text evidence="2">Belongs to the acyltransferase 3 family.</text>
</comment>
<dbReference type="GO" id="GO:0005886">
    <property type="term" value="C:plasma membrane"/>
    <property type="evidence" value="ECO:0007669"/>
    <property type="project" value="UniProtKB-SubCell"/>
</dbReference>
<keyword evidence="9" id="KW-0012">Acyltransferase</keyword>
<keyword evidence="6 7" id="KW-0472">Membrane</keyword>
<organism evidence="9 10">
    <name type="scientific">Alkalimarinus sediminis</name>
    <dbReference type="NCBI Taxonomy" id="1632866"/>
    <lineage>
        <taxon>Bacteria</taxon>
        <taxon>Pseudomonadati</taxon>
        <taxon>Pseudomonadota</taxon>
        <taxon>Gammaproteobacteria</taxon>
        <taxon>Alteromonadales</taxon>
        <taxon>Alteromonadaceae</taxon>
        <taxon>Alkalimarinus</taxon>
    </lineage>
</organism>
<feature type="transmembrane region" description="Helical" evidence="7">
    <location>
        <begin position="75"/>
        <end position="96"/>
    </location>
</feature>
<evidence type="ECO:0000259" key="8">
    <source>
        <dbReference type="Pfam" id="PF01757"/>
    </source>
</evidence>
<feature type="transmembrane region" description="Helical" evidence="7">
    <location>
        <begin position="177"/>
        <end position="193"/>
    </location>
</feature>
<sequence>MLWIDGVRAVAIFMVVLLHSAAPLLYKYNEVPLEYWFTGNVYDSLVRSCVPLFFMVSGALLLKRDEPITDFIRKRFSKVIIPFVFWSLFFVFWASLYELRSGIFASSFYSLVFQPSYYHLWFLYTLVGLYLYMPILRKIVNNSNNSLLVYFIILWFVAVAVVPSGERVSGLDSFVDLSSISGYVGYLVLGLLLSKKTYNLKQATLAMAAFVIAVCVTIFGTYYLAAQNEGVFDGYFYENLSPNVIVASGSLFVLIKFSIESLFKGGETCISKSIRSVSACSFGIYFIHVVFLYLLKNGDLGLTLSAFVGDPVYSVPATAIVVFIASYSTVLLMKNIPFIKNIVP</sequence>
<feature type="transmembrane region" description="Helical" evidence="7">
    <location>
        <begin position="7"/>
        <end position="25"/>
    </location>
</feature>
<evidence type="ECO:0000256" key="1">
    <source>
        <dbReference type="ARBA" id="ARBA00004651"/>
    </source>
</evidence>
<dbReference type="EMBL" id="CP101527">
    <property type="protein sequence ID" value="UZW76164.1"/>
    <property type="molecule type" value="Genomic_DNA"/>
</dbReference>
<keyword evidence="5 7" id="KW-1133">Transmembrane helix</keyword>
<dbReference type="GO" id="GO:0009246">
    <property type="term" value="P:enterobacterial common antigen biosynthetic process"/>
    <property type="evidence" value="ECO:0007669"/>
    <property type="project" value="TreeGrafter"/>
</dbReference>
<name>A0A9E8HKL4_9ALTE</name>
<dbReference type="AlphaFoldDB" id="A0A9E8HKL4"/>
<keyword evidence="3" id="KW-1003">Cell membrane</keyword>
<dbReference type="Proteomes" id="UP001164472">
    <property type="component" value="Chromosome"/>
</dbReference>
<feature type="transmembrane region" description="Helical" evidence="7">
    <location>
        <begin position="116"/>
        <end position="135"/>
    </location>
</feature>
<evidence type="ECO:0000256" key="5">
    <source>
        <dbReference type="ARBA" id="ARBA00022989"/>
    </source>
</evidence>
<evidence type="ECO:0000313" key="10">
    <source>
        <dbReference type="Proteomes" id="UP001164472"/>
    </source>
</evidence>
<feature type="transmembrane region" description="Helical" evidence="7">
    <location>
        <begin position="315"/>
        <end position="333"/>
    </location>
</feature>
<feature type="transmembrane region" description="Helical" evidence="7">
    <location>
        <begin position="205"/>
        <end position="224"/>
    </location>
</feature>
<evidence type="ECO:0000256" key="6">
    <source>
        <dbReference type="ARBA" id="ARBA00023136"/>
    </source>
</evidence>
<comment type="subcellular location">
    <subcellularLocation>
        <location evidence="1">Cell membrane</location>
        <topology evidence="1">Multi-pass membrane protein</topology>
    </subcellularLocation>
</comment>
<evidence type="ECO:0000256" key="2">
    <source>
        <dbReference type="ARBA" id="ARBA00007400"/>
    </source>
</evidence>
<evidence type="ECO:0000256" key="3">
    <source>
        <dbReference type="ARBA" id="ARBA00022475"/>
    </source>
</evidence>
<keyword evidence="10" id="KW-1185">Reference proteome</keyword>
<dbReference type="PANTHER" id="PTHR40074">
    <property type="entry name" value="O-ACETYLTRANSFERASE WECH"/>
    <property type="match status" value="1"/>
</dbReference>
<dbReference type="PANTHER" id="PTHR40074:SF2">
    <property type="entry name" value="O-ACETYLTRANSFERASE WECH"/>
    <property type="match status" value="1"/>
</dbReference>
<keyword evidence="9" id="KW-0808">Transferase</keyword>
<dbReference type="KEGG" id="asem:NNL22_06190"/>
<evidence type="ECO:0000313" key="9">
    <source>
        <dbReference type="EMBL" id="UZW76164.1"/>
    </source>
</evidence>
<protein>
    <submittedName>
        <fullName evidence="9">Acyltransferase family protein</fullName>
    </submittedName>
</protein>
<feature type="transmembrane region" description="Helical" evidence="7">
    <location>
        <begin position="244"/>
        <end position="263"/>
    </location>
</feature>
<dbReference type="Pfam" id="PF01757">
    <property type="entry name" value="Acyl_transf_3"/>
    <property type="match status" value="1"/>
</dbReference>